<feature type="transmembrane region" description="Helical" evidence="7">
    <location>
        <begin position="339"/>
        <end position="358"/>
    </location>
</feature>
<feature type="transmembrane region" description="Helical" evidence="7">
    <location>
        <begin position="470"/>
        <end position="488"/>
    </location>
</feature>
<reference evidence="9 10" key="1">
    <citation type="journal article" date="2014" name="Int. J. Syst. Evol. Microbiol.">
        <title>Complete genome sequence of Corynebacterium casei LMG S-19264T (=DSM 44701T), isolated from a smear-ripened cheese.</title>
        <authorList>
            <consortium name="US DOE Joint Genome Institute (JGI-PGF)"/>
            <person name="Walter F."/>
            <person name="Albersmeier A."/>
            <person name="Kalinowski J."/>
            <person name="Ruckert C."/>
        </authorList>
    </citation>
    <scope>NUCLEOTIDE SEQUENCE [LARGE SCALE GENOMIC DNA]</scope>
    <source>
        <strain evidence="9 10">CGMCC 1.15896</strain>
    </source>
</reference>
<proteinExistence type="predicted"/>
<keyword evidence="10" id="KW-1185">Reference proteome</keyword>
<evidence type="ECO:0000256" key="5">
    <source>
        <dbReference type="ARBA" id="ARBA00022989"/>
    </source>
</evidence>
<feature type="transmembrane region" description="Helical" evidence="7">
    <location>
        <begin position="54"/>
        <end position="72"/>
    </location>
</feature>
<feature type="transmembrane region" description="Helical" evidence="7">
    <location>
        <begin position="20"/>
        <end position="42"/>
    </location>
</feature>
<dbReference type="PRINTS" id="PR01035">
    <property type="entry name" value="TCRTETA"/>
</dbReference>
<feature type="transmembrane region" description="Helical" evidence="7">
    <location>
        <begin position="274"/>
        <end position="300"/>
    </location>
</feature>
<dbReference type="PANTHER" id="PTHR23501">
    <property type="entry name" value="MAJOR FACILITATOR SUPERFAMILY"/>
    <property type="match status" value="1"/>
</dbReference>
<feature type="transmembrane region" description="Helical" evidence="7">
    <location>
        <begin position="143"/>
        <end position="165"/>
    </location>
</feature>
<dbReference type="Gene3D" id="1.20.1720.10">
    <property type="entry name" value="Multidrug resistance protein D"/>
    <property type="match status" value="1"/>
</dbReference>
<dbReference type="InterPro" id="IPR020846">
    <property type="entry name" value="MFS_dom"/>
</dbReference>
<evidence type="ECO:0000256" key="2">
    <source>
        <dbReference type="ARBA" id="ARBA00022448"/>
    </source>
</evidence>
<feature type="domain" description="Major facilitator superfamily (MFS) profile" evidence="8">
    <location>
        <begin position="20"/>
        <end position="493"/>
    </location>
</feature>
<evidence type="ECO:0000256" key="7">
    <source>
        <dbReference type="SAM" id="Phobius"/>
    </source>
</evidence>
<evidence type="ECO:0000313" key="10">
    <source>
        <dbReference type="Proteomes" id="UP000596977"/>
    </source>
</evidence>
<organism evidence="9 10">
    <name type="scientific">Pelagibacterium lentulum</name>
    <dbReference type="NCBI Taxonomy" id="2029865"/>
    <lineage>
        <taxon>Bacteria</taxon>
        <taxon>Pseudomonadati</taxon>
        <taxon>Pseudomonadota</taxon>
        <taxon>Alphaproteobacteria</taxon>
        <taxon>Hyphomicrobiales</taxon>
        <taxon>Devosiaceae</taxon>
        <taxon>Pelagibacterium</taxon>
    </lineage>
</organism>
<dbReference type="SUPFAM" id="SSF103473">
    <property type="entry name" value="MFS general substrate transporter"/>
    <property type="match status" value="1"/>
</dbReference>
<feature type="transmembrane region" description="Helical" evidence="7">
    <location>
        <begin position="110"/>
        <end position="131"/>
    </location>
</feature>
<keyword evidence="3" id="KW-1003">Cell membrane</keyword>
<evidence type="ECO:0000256" key="1">
    <source>
        <dbReference type="ARBA" id="ARBA00004651"/>
    </source>
</evidence>
<dbReference type="AlphaFoldDB" id="A0A916RCA4"/>
<evidence type="ECO:0000313" key="9">
    <source>
        <dbReference type="EMBL" id="GGA50496.1"/>
    </source>
</evidence>
<feature type="transmembrane region" description="Helical" evidence="7">
    <location>
        <begin position="237"/>
        <end position="254"/>
    </location>
</feature>
<comment type="caution">
    <text evidence="9">The sequence shown here is derived from an EMBL/GenBank/DDBJ whole genome shotgun (WGS) entry which is preliminary data.</text>
</comment>
<dbReference type="EMBL" id="BMKB01000003">
    <property type="protein sequence ID" value="GGA50496.1"/>
    <property type="molecule type" value="Genomic_DNA"/>
</dbReference>
<accession>A0A916RCA4</accession>
<dbReference type="GO" id="GO:0005886">
    <property type="term" value="C:plasma membrane"/>
    <property type="evidence" value="ECO:0007669"/>
    <property type="project" value="UniProtKB-SubCell"/>
</dbReference>
<dbReference type="NCBIfam" id="TIGR00711">
    <property type="entry name" value="efflux_EmrB"/>
    <property type="match status" value="1"/>
</dbReference>
<evidence type="ECO:0000259" key="8">
    <source>
        <dbReference type="PROSITE" id="PS50850"/>
    </source>
</evidence>
<dbReference type="PANTHER" id="PTHR23501:SF197">
    <property type="entry name" value="COMD"/>
    <property type="match status" value="1"/>
</dbReference>
<dbReference type="PROSITE" id="PS50850">
    <property type="entry name" value="MFS"/>
    <property type="match status" value="1"/>
</dbReference>
<feature type="transmembrane region" description="Helical" evidence="7">
    <location>
        <begin position="205"/>
        <end position="225"/>
    </location>
</feature>
<gene>
    <name evidence="9" type="ORF">GCM10011499_20560</name>
</gene>
<evidence type="ECO:0000256" key="3">
    <source>
        <dbReference type="ARBA" id="ARBA00022475"/>
    </source>
</evidence>
<dbReference type="Gene3D" id="1.20.1250.20">
    <property type="entry name" value="MFS general substrate transporter like domains"/>
    <property type="match status" value="1"/>
</dbReference>
<keyword evidence="5 7" id="KW-1133">Transmembrane helix</keyword>
<feature type="transmembrane region" description="Helical" evidence="7">
    <location>
        <begin position="171"/>
        <end position="193"/>
    </location>
</feature>
<dbReference type="Proteomes" id="UP000596977">
    <property type="component" value="Unassembled WGS sequence"/>
</dbReference>
<dbReference type="RefSeq" id="WP_244640756.1">
    <property type="nucleotide sequence ID" value="NZ_BMKB01000003.1"/>
</dbReference>
<dbReference type="Pfam" id="PF07690">
    <property type="entry name" value="MFS_1"/>
    <property type="match status" value="1"/>
</dbReference>
<dbReference type="GO" id="GO:0022857">
    <property type="term" value="F:transmembrane transporter activity"/>
    <property type="evidence" value="ECO:0007669"/>
    <property type="project" value="InterPro"/>
</dbReference>
<evidence type="ECO:0000256" key="6">
    <source>
        <dbReference type="ARBA" id="ARBA00023136"/>
    </source>
</evidence>
<keyword evidence="4 7" id="KW-0812">Transmembrane</keyword>
<sequence>MPAAPQQPSSFSQPANVRFVMGALVATMLVAALGQTIITPALPIIVSDLGGIEHISWAFTAYLLATTISAPVYGKLSDMFGRKLMLQTGILIFLVGSMAAAFAWDLYSLVLFRFLQGIGGGGLIVTSMAAFADFLPPRERGKAQALVGAAFGISTVVGPLVGGIIVEMLNWRWLFLVNLPVGLIVLGIIAFAFESRRERTKRKIDFAGAGLLATTLASLVIYSSIGGTVIDWLSPQALVILAIAFVAFAGFIFAEQRAEEPILPLSLFRINGFVVSNTMGFIVGTVMFGTITFLPSYLLIVKGFTPTQAGLGLLPLMLGLITTSTLAGSFMSRTGRYKILPILAALLLTIGAALFSTIESGTPVFLVLAYTGLIGLGIGPSMSIGVSVIQNSVPREVIGVGTASANMFRQIGGSFGVAVLGALFANRLTYEVATVTNGSTQAFDAQSLAQLSASALEQVRAAYTMALHPVFYVCAGLGVLAFAVGWLLREVPLGEPHEEKGGIEATQPAK</sequence>
<dbReference type="InterPro" id="IPR036259">
    <property type="entry name" value="MFS_trans_sf"/>
</dbReference>
<dbReference type="FunFam" id="1.20.1720.10:FF:000004">
    <property type="entry name" value="EmrB/QacA family drug resistance transporter"/>
    <property type="match status" value="1"/>
</dbReference>
<feature type="transmembrane region" description="Helical" evidence="7">
    <location>
        <begin position="364"/>
        <end position="389"/>
    </location>
</feature>
<evidence type="ECO:0000256" key="4">
    <source>
        <dbReference type="ARBA" id="ARBA00022692"/>
    </source>
</evidence>
<name>A0A916RCA4_9HYPH</name>
<feature type="transmembrane region" description="Helical" evidence="7">
    <location>
        <begin position="312"/>
        <end position="332"/>
    </location>
</feature>
<keyword evidence="2" id="KW-0813">Transport</keyword>
<dbReference type="InterPro" id="IPR001958">
    <property type="entry name" value="Tet-R_TetA/multi-R_MdtG-like"/>
</dbReference>
<keyword evidence="6 7" id="KW-0472">Membrane</keyword>
<dbReference type="InterPro" id="IPR004638">
    <property type="entry name" value="EmrB-like"/>
</dbReference>
<comment type="subcellular location">
    <subcellularLocation>
        <location evidence="1">Cell membrane</location>
        <topology evidence="1">Multi-pass membrane protein</topology>
    </subcellularLocation>
</comment>
<dbReference type="InterPro" id="IPR011701">
    <property type="entry name" value="MFS"/>
</dbReference>
<protein>
    <submittedName>
        <fullName evidence="9">EmrB/QacA family drug resistance transporter</fullName>
    </submittedName>
</protein>
<feature type="transmembrane region" description="Helical" evidence="7">
    <location>
        <begin position="84"/>
        <end position="104"/>
    </location>
</feature>